<dbReference type="InterPro" id="IPR029063">
    <property type="entry name" value="SAM-dependent_MTases_sf"/>
</dbReference>
<dbReference type="AlphaFoldDB" id="A0A7V3ZYC5"/>
<evidence type="ECO:0000259" key="2">
    <source>
        <dbReference type="Pfam" id="PF00535"/>
    </source>
</evidence>
<feature type="coiled-coil region" evidence="1">
    <location>
        <begin position="253"/>
        <end position="497"/>
    </location>
</feature>
<dbReference type="PANTHER" id="PTHR43179:SF7">
    <property type="entry name" value="RHAMNOSYLTRANSFERASE WBBL"/>
    <property type="match status" value="1"/>
</dbReference>
<dbReference type="Gene3D" id="3.40.50.150">
    <property type="entry name" value="Vaccinia Virus protein VP39"/>
    <property type="match status" value="1"/>
</dbReference>
<dbReference type="SUPFAM" id="SSF57997">
    <property type="entry name" value="Tropomyosin"/>
    <property type="match status" value="1"/>
</dbReference>
<dbReference type="SUPFAM" id="SSF53448">
    <property type="entry name" value="Nucleotide-diphospho-sugar transferases"/>
    <property type="match status" value="1"/>
</dbReference>
<dbReference type="Gene3D" id="3.90.550.10">
    <property type="entry name" value="Spore Coat Polysaccharide Biosynthesis Protein SpsA, Chain A"/>
    <property type="match status" value="1"/>
</dbReference>
<dbReference type="Gene3D" id="1.10.287.1490">
    <property type="match status" value="1"/>
</dbReference>
<dbReference type="InterPro" id="IPR001173">
    <property type="entry name" value="Glyco_trans_2-like"/>
</dbReference>
<evidence type="ECO:0000313" key="3">
    <source>
        <dbReference type="EMBL" id="HGL17865.1"/>
    </source>
</evidence>
<comment type="caution">
    <text evidence="3">The sequence shown here is derived from an EMBL/GenBank/DDBJ whole genome shotgun (WGS) entry which is preliminary data.</text>
</comment>
<keyword evidence="3" id="KW-0808">Transferase</keyword>
<organism evidence="3">
    <name type="scientific">candidate division WOR-3 bacterium</name>
    <dbReference type="NCBI Taxonomy" id="2052148"/>
    <lineage>
        <taxon>Bacteria</taxon>
        <taxon>Bacteria division WOR-3</taxon>
    </lineage>
</organism>
<gene>
    <name evidence="3" type="ORF">ENU66_06035</name>
</gene>
<feature type="domain" description="Glycosyltransferase 2-like" evidence="2">
    <location>
        <begin position="602"/>
        <end position="734"/>
    </location>
</feature>
<dbReference type="PANTHER" id="PTHR43179">
    <property type="entry name" value="RHAMNOSYLTRANSFERASE WBBL"/>
    <property type="match status" value="1"/>
</dbReference>
<dbReference type="Pfam" id="PF00535">
    <property type="entry name" value="Glycos_transf_2"/>
    <property type="match status" value="1"/>
</dbReference>
<reference evidence="3" key="1">
    <citation type="journal article" date="2020" name="mSystems">
        <title>Genome- and Community-Level Interaction Insights into Carbon Utilization and Element Cycling Functions of Hydrothermarchaeota in Hydrothermal Sediment.</title>
        <authorList>
            <person name="Zhou Z."/>
            <person name="Liu Y."/>
            <person name="Xu W."/>
            <person name="Pan J."/>
            <person name="Luo Z.H."/>
            <person name="Li M."/>
        </authorList>
    </citation>
    <scope>NUCLEOTIDE SEQUENCE [LARGE SCALE GENOMIC DNA]</scope>
    <source>
        <strain evidence="3">SpSt-69</strain>
    </source>
</reference>
<evidence type="ECO:0000256" key="1">
    <source>
        <dbReference type="SAM" id="Coils"/>
    </source>
</evidence>
<accession>A0A7V3ZYC5</accession>
<dbReference type="CDD" id="cd04186">
    <property type="entry name" value="GT_2_like_c"/>
    <property type="match status" value="1"/>
</dbReference>
<dbReference type="CDD" id="cd02440">
    <property type="entry name" value="AdoMet_MTases"/>
    <property type="match status" value="1"/>
</dbReference>
<dbReference type="Gene3D" id="3.40.50.2000">
    <property type="entry name" value="Glycogen Phosphorylase B"/>
    <property type="match status" value="2"/>
</dbReference>
<dbReference type="Pfam" id="PF13489">
    <property type="entry name" value="Methyltransf_23"/>
    <property type="match status" value="1"/>
</dbReference>
<dbReference type="SUPFAM" id="SSF53335">
    <property type="entry name" value="S-adenosyl-L-methionine-dependent methyltransferases"/>
    <property type="match status" value="1"/>
</dbReference>
<dbReference type="SUPFAM" id="SSF53756">
    <property type="entry name" value="UDP-Glycosyltransferase/glycogen phosphorylase"/>
    <property type="match status" value="1"/>
</dbReference>
<dbReference type="InterPro" id="IPR029044">
    <property type="entry name" value="Nucleotide-diphossugar_trans"/>
</dbReference>
<keyword evidence="1" id="KW-0175">Coiled coil</keyword>
<dbReference type="Pfam" id="PF13692">
    <property type="entry name" value="Glyco_trans_1_4"/>
    <property type="match status" value="1"/>
</dbReference>
<dbReference type="CDD" id="cd03801">
    <property type="entry name" value="GT4_PimA-like"/>
    <property type="match status" value="1"/>
</dbReference>
<proteinExistence type="predicted"/>
<name>A0A7V3ZYC5_UNCW3</name>
<dbReference type="GO" id="GO:0016740">
    <property type="term" value="F:transferase activity"/>
    <property type="evidence" value="ECO:0007669"/>
    <property type="project" value="UniProtKB-KW"/>
</dbReference>
<dbReference type="EMBL" id="DTDJ01000042">
    <property type="protein sequence ID" value="HGL17865.1"/>
    <property type="molecule type" value="Genomic_DNA"/>
</dbReference>
<sequence length="1236" mass="142695">MLDGEKSAKRYEPEKIDIENPNVCYAIELKLIGKNKTVLEVGPSTGYVTRILKSFGNRVYCIEIDGEAAKEAEKYCDKMIVGDIEEIDLDSYFEPEMFDVILFGDVLEHLKWPNKVLKKVKKFLKPDGYIVASIPNIAHGDIILSLICGKFEYKSLGLLDETHLRFFTLENIFKMFKESGYKIAEVYSTKVEVGYSEFGDVVKKVPTPIVNFIKKLPYSNVYQFVVKAYHAEYPAKEAEIEEISISSIPIDEIVDLQRKVFEYEKELRDLKISVELREERIKELRDRLEKLEAEIRKRDDKISELENSLSSKVEEIENLKQKIENLRIAINEKDLGLKVANEEKAKLEESIRQRELRISELEAVLKSKDDELRNLQQKIESLKLNLNEKNQEIEKLINELEKLKKDLDVKDERISILSSSLEEKIKEVNELKVKLINLRRNSELLETEIKRKEELVERLEKNLAEANDKLKEAREENIRLREEVSAKDEQIRKLTEDVIRLSLELESIKSSVTWRAVMKWHSLVERIAPLGTRRRRWYDLGIKGLRVLVNEGFKGLRKSYSTYQASKKIESQSSEVVQIPTLEDWKGNEIVFPTLPQNPEVSIVIPVYNNSNLTYNCLRSILLHTNGLYEVVLVDDNSQEKEAQELLKKIKNVRIIRNKENMGFVESCNIGAKASRGKYILFLNNDTLVTENWLTPLLDLIKREDVGAVGAKLVYPDGKLQEAGGIIWKDASGWNYGRYDDPDKPEYNFVREVDYCSGAALMVKREIWEKIGGFDRRFKPAYYEDTDLCFSIRKMGYKVLYQPKSVIIHFEGATSGRDTSSGIKRFQEINRRKFYEKWKDVLLKEHYDPNPSNLFLARSRRKGKNILVIDHHVPTFDKDSGSYRMYNILKILSELGHNVTFIGDNLAKMEPYTNVLQQMGVEVIYGSYVKSIEDYLKDYGRFFDVVILSRAPIAEKHITAVCKYCNNAKIIFDTVDLHFLREMRRAEIEKNNAIRRRAEMLKELELRLARIADLTLVVSPHEKELLIKEDPTLKIEILSNIHEVKPPVNSFDSRRDIMFLGGFAHPPNIDAVQWFVKEIFPIVKQQLPEVRFFIVGSNPPKEVTSLKSEDIIVTGYVKDLKPYFESCRVFVAPLRYGAGVKGKIGEAMAHGLPVVTTSIGAEGMGLIDGENALIADNPKEFAEKVIRLYKDNELWEKISKKSIEHIQHNFSYDIAKNKLCELIESLTGGEVHGKEI</sequence>
<protein>
    <submittedName>
        <fullName evidence="3">Glycosyltransferase</fullName>
    </submittedName>
</protein>